<feature type="chain" id="PRO_5045892866" description="DUF3575 domain-containing protein" evidence="1">
    <location>
        <begin position="19"/>
        <end position="170"/>
    </location>
</feature>
<comment type="caution">
    <text evidence="2">The sequence shown here is derived from an EMBL/GenBank/DDBJ whole genome shotgun (WGS) entry which is preliminary data.</text>
</comment>
<feature type="signal peptide" evidence="1">
    <location>
        <begin position="1"/>
        <end position="18"/>
    </location>
</feature>
<evidence type="ECO:0000313" key="3">
    <source>
        <dbReference type="Proteomes" id="UP000745859"/>
    </source>
</evidence>
<keyword evidence="1" id="KW-0732">Signal</keyword>
<evidence type="ECO:0000256" key="1">
    <source>
        <dbReference type="SAM" id="SignalP"/>
    </source>
</evidence>
<gene>
    <name evidence="2" type="ORF">FHR24_000363</name>
</gene>
<evidence type="ECO:0008006" key="4">
    <source>
        <dbReference type="Google" id="ProtNLM"/>
    </source>
</evidence>
<sequence>MKKIVFIFTLFIAMGANAQNSQIKLDLLDILVMRTLDVSYEKQLNDEASIGLSVFINFEDKDTKFRYNEDFQITPYFRQYITTSNGFDVFGELFGSLNFGETDEKTENGLVVEESKNYSDFALGLGAGAKHVSKNGYVFEFNAGIGRNLFNAKVSRQFVPRFGISVGKQF</sequence>
<reference evidence="2 3" key="1">
    <citation type="submission" date="2020-03" db="EMBL/GenBank/DDBJ databases">
        <title>Genomic Encyclopedia of Type Strains, Phase IV (KMG-IV): sequencing the most valuable type-strain genomes for metagenomic binning, comparative biology and taxonomic classification.</title>
        <authorList>
            <person name="Goeker M."/>
        </authorList>
    </citation>
    <scope>NUCLEOTIDE SEQUENCE [LARGE SCALE GENOMIC DNA]</scope>
    <source>
        <strain evidence="2 3">DSM 101599</strain>
    </source>
</reference>
<proteinExistence type="predicted"/>
<evidence type="ECO:0000313" key="2">
    <source>
        <dbReference type="EMBL" id="NIJ43924.1"/>
    </source>
</evidence>
<protein>
    <recommendedName>
        <fullName evidence="4">DUF3575 domain-containing protein</fullName>
    </recommendedName>
</protein>
<name>A0ABX0U4Z1_9FLAO</name>
<organism evidence="2 3">
    <name type="scientific">Wenyingzhuangia heitensis</name>
    <dbReference type="NCBI Taxonomy" id="1487859"/>
    <lineage>
        <taxon>Bacteria</taxon>
        <taxon>Pseudomonadati</taxon>
        <taxon>Bacteroidota</taxon>
        <taxon>Flavobacteriia</taxon>
        <taxon>Flavobacteriales</taxon>
        <taxon>Flavobacteriaceae</taxon>
        <taxon>Wenyingzhuangia</taxon>
    </lineage>
</organism>
<dbReference type="RefSeq" id="WP_167183029.1">
    <property type="nucleotide sequence ID" value="NZ_JAASQL010000001.1"/>
</dbReference>
<keyword evidence="3" id="KW-1185">Reference proteome</keyword>
<dbReference type="EMBL" id="JAASQL010000001">
    <property type="protein sequence ID" value="NIJ43924.1"/>
    <property type="molecule type" value="Genomic_DNA"/>
</dbReference>
<dbReference type="Proteomes" id="UP000745859">
    <property type="component" value="Unassembled WGS sequence"/>
</dbReference>
<accession>A0ABX0U4Z1</accession>